<evidence type="ECO:0000313" key="3">
    <source>
        <dbReference type="EMBL" id="MDG0815130.1"/>
    </source>
</evidence>
<evidence type="ECO:0000313" key="4">
    <source>
        <dbReference type="Proteomes" id="UP001152321"/>
    </source>
</evidence>
<sequence length="331" mass="35005">MALKNKIFLAIAVSTLLGMASAKAYIVPGGTRPEPPPQGGIGPIPQPIPQQPNAPVPPPMPLPGDDGGGYNPYPGNGGGYPPGNGGGYGPGQGGGGYNDQEQRVIQVRRRIINEQLPLLQLAGIDRRYDGYTVQSIVVYVSGSGPRSDMSLVINGQRDASAVSPRGAVTLIPRYKAVLGRGQVNSIQLAISGGVDVDSIVLNLQPRNGGGYPPGNGGGGNWGREITVPLSVARRMLGNDRLDISPYIDMYQYRGMRITAIEIEAAALYQVAFIDVLINSFGQGPSVQIGNYIQRYTVYPQDAVIGQSAASIVLSTRGDMDIRGVTLRLSRR</sequence>
<feature type="chain" id="PRO_5046862719" evidence="2">
    <location>
        <begin position="25"/>
        <end position="331"/>
    </location>
</feature>
<keyword evidence="2" id="KW-0732">Signal</keyword>
<reference evidence="3" key="1">
    <citation type="submission" date="2022-08" db="EMBL/GenBank/DDBJ databases">
        <title>Novel Bdellovibrio Species Isolated from Svalbard: Designation Bdellovibrio svalbardensis.</title>
        <authorList>
            <person name="Mitchell R.J."/>
            <person name="Choi S.Y."/>
        </authorList>
    </citation>
    <scope>NUCLEOTIDE SEQUENCE</scope>
    <source>
        <strain evidence="3">PAP01</strain>
    </source>
</reference>
<feature type="compositionally biased region" description="Pro residues" evidence="1">
    <location>
        <begin position="33"/>
        <end position="62"/>
    </location>
</feature>
<feature type="compositionally biased region" description="Gly residues" evidence="1">
    <location>
        <begin position="65"/>
        <end position="97"/>
    </location>
</feature>
<gene>
    <name evidence="3" type="ORF">NWE73_02070</name>
</gene>
<feature type="signal peptide" evidence="2">
    <location>
        <begin position="1"/>
        <end position="24"/>
    </location>
</feature>
<comment type="caution">
    <text evidence="3">The sequence shown here is derived from an EMBL/GenBank/DDBJ whole genome shotgun (WGS) entry which is preliminary data.</text>
</comment>
<name>A0ABT6DE67_9BACT</name>
<evidence type="ECO:0000256" key="2">
    <source>
        <dbReference type="SAM" id="SignalP"/>
    </source>
</evidence>
<organism evidence="3 4">
    <name type="scientific">Bdellovibrio svalbardensis</name>
    <dbReference type="NCBI Taxonomy" id="2972972"/>
    <lineage>
        <taxon>Bacteria</taxon>
        <taxon>Pseudomonadati</taxon>
        <taxon>Bdellovibrionota</taxon>
        <taxon>Bdellovibrionia</taxon>
        <taxon>Bdellovibrionales</taxon>
        <taxon>Pseudobdellovibrionaceae</taxon>
        <taxon>Bdellovibrio</taxon>
    </lineage>
</organism>
<protein>
    <submittedName>
        <fullName evidence="3">Uncharacterized protein</fullName>
    </submittedName>
</protein>
<keyword evidence="4" id="KW-1185">Reference proteome</keyword>
<dbReference type="RefSeq" id="WP_277576606.1">
    <property type="nucleotide sequence ID" value="NZ_JANRMI010000001.1"/>
</dbReference>
<proteinExistence type="predicted"/>
<feature type="region of interest" description="Disordered" evidence="1">
    <location>
        <begin position="29"/>
        <end position="98"/>
    </location>
</feature>
<dbReference type="EMBL" id="JANRMI010000001">
    <property type="protein sequence ID" value="MDG0815130.1"/>
    <property type="molecule type" value="Genomic_DNA"/>
</dbReference>
<accession>A0ABT6DE67</accession>
<dbReference type="Proteomes" id="UP001152321">
    <property type="component" value="Unassembled WGS sequence"/>
</dbReference>
<evidence type="ECO:0000256" key="1">
    <source>
        <dbReference type="SAM" id="MobiDB-lite"/>
    </source>
</evidence>